<dbReference type="Proteomes" id="UP001302745">
    <property type="component" value="Unassembled WGS sequence"/>
</dbReference>
<keyword evidence="2" id="KW-1185">Reference proteome</keyword>
<comment type="caution">
    <text evidence="1">The sequence shown here is derived from an EMBL/GenBank/DDBJ whole genome shotgun (WGS) entry which is preliminary data.</text>
</comment>
<reference evidence="1" key="1">
    <citation type="journal article" date="2023" name="Mol. Phylogenet. Evol.">
        <title>Genome-scale phylogeny and comparative genomics of the fungal order Sordariales.</title>
        <authorList>
            <person name="Hensen N."/>
            <person name="Bonometti L."/>
            <person name="Westerberg I."/>
            <person name="Brannstrom I.O."/>
            <person name="Guillou S."/>
            <person name="Cros-Aarteil S."/>
            <person name="Calhoun S."/>
            <person name="Haridas S."/>
            <person name="Kuo A."/>
            <person name="Mondo S."/>
            <person name="Pangilinan J."/>
            <person name="Riley R."/>
            <person name="LaButti K."/>
            <person name="Andreopoulos B."/>
            <person name="Lipzen A."/>
            <person name="Chen C."/>
            <person name="Yan M."/>
            <person name="Daum C."/>
            <person name="Ng V."/>
            <person name="Clum A."/>
            <person name="Steindorff A."/>
            <person name="Ohm R.A."/>
            <person name="Martin F."/>
            <person name="Silar P."/>
            <person name="Natvig D.O."/>
            <person name="Lalanne C."/>
            <person name="Gautier V."/>
            <person name="Ament-Velasquez S.L."/>
            <person name="Kruys A."/>
            <person name="Hutchinson M.I."/>
            <person name="Powell A.J."/>
            <person name="Barry K."/>
            <person name="Miller A.N."/>
            <person name="Grigoriev I.V."/>
            <person name="Debuchy R."/>
            <person name="Gladieux P."/>
            <person name="Hiltunen Thoren M."/>
            <person name="Johannesson H."/>
        </authorList>
    </citation>
    <scope>NUCLEOTIDE SEQUENCE</scope>
    <source>
        <strain evidence="1">CBS 538.74</strain>
    </source>
</reference>
<protein>
    <submittedName>
        <fullName evidence="1">Uncharacterized protein</fullName>
    </submittedName>
</protein>
<gene>
    <name evidence="1" type="ORF">C8A00DRAFT_47526</name>
</gene>
<dbReference type="InterPro" id="IPR027417">
    <property type="entry name" value="P-loop_NTPase"/>
</dbReference>
<dbReference type="InterPro" id="IPR053226">
    <property type="entry name" value="Pyrrolopyrazine_biosynth_F"/>
</dbReference>
<dbReference type="PANTHER" id="PTHR48419">
    <property type="entry name" value="SULFOTRANSFERASE DOMAIN-CONTAINING PROTEIN"/>
    <property type="match status" value="1"/>
</dbReference>
<name>A0AAN6ZRX2_9PEZI</name>
<dbReference type="SUPFAM" id="SSF52540">
    <property type="entry name" value="P-loop containing nucleoside triphosphate hydrolases"/>
    <property type="match status" value="1"/>
</dbReference>
<evidence type="ECO:0000313" key="1">
    <source>
        <dbReference type="EMBL" id="KAK4148672.1"/>
    </source>
</evidence>
<reference evidence="1" key="2">
    <citation type="submission" date="2023-05" db="EMBL/GenBank/DDBJ databases">
        <authorList>
            <consortium name="Lawrence Berkeley National Laboratory"/>
            <person name="Steindorff A."/>
            <person name="Hensen N."/>
            <person name="Bonometti L."/>
            <person name="Westerberg I."/>
            <person name="Brannstrom I.O."/>
            <person name="Guillou S."/>
            <person name="Cros-Aarteil S."/>
            <person name="Calhoun S."/>
            <person name="Haridas S."/>
            <person name="Kuo A."/>
            <person name="Mondo S."/>
            <person name="Pangilinan J."/>
            <person name="Riley R."/>
            <person name="Labutti K."/>
            <person name="Andreopoulos B."/>
            <person name="Lipzen A."/>
            <person name="Chen C."/>
            <person name="Yanf M."/>
            <person name="Daum C."/>
            <person name="Ng V."/>
            <person name="Clum A."/>
            <person name="Ohm R."/>
            <person name="Martin F."/>
            <person name="Silar P."/>
            <person name="Natvig D."/>
            <person name="Lalanne C."/>
            <person name="Gautier V."/>
            <person name="Ament-Velasquez S.L."/>
            <person name="Kruys A."/>
            <person name="Hutchinson M.I."/>
            <person name="Powell A.J."/>
            <person name="Barry K."/>
            <person name="Miller A.N."/>
            <person name="Grigoriev I.V."/>
            <person name="Debuchy R."/>
            <person name="Gladieux P."/>
            <person name="Thoren M.H."/>
            <person name="Johannesson H."/>
        </authorList>
    </citation>
    <scope>NUCLEOTIDE SEQUENCE</scope>
    <source>
        <strain evidence="1">CBS 538.74</strain>
    </source>
</reference>
<accession>A0AAN6ZRX2</accession>
<sequence>MENHHESSDRQRVLLVSAPRTASNLLLKVLNIHNQPNVLTSEEGGYFFHKAFVVATREINQFKPFSEWTDAEKGQIRDAYQQCLDLIEEYSARAQADNKIMFAKEHAISFLNPAKTQGQPGDTTESSTSRLNFPATYGPELTFSPHNQTWLPDEYLRTWRLAFIIRHPALAFPSLYRALVKLTKLGALNEDGMKGAGMANMSLGWTRKLFDWSLEQSGGKTVPLVIDGNDVILNPGAVVRFCEAAGLDTGALQFDWTGESDKKKEPTPGTWAGVDEQAARVMLSTLEASKGIVKDKAPATVDIKAEADKWRAEFGDEAAGAIEKAVLDAMPDYEYLKERRVQG</sequence>
<dbReference type="AlphaFoldDB" id="A0AAN6ZRX2"/>
<organism evidence="1 2">
    <name type="scientific">Chaetomidium leptoderma</name>
    <dbReference type="NCBI Taxonomy" id="669021"/>
    <lineage>
        <taxon>Eukaryota</taxon>
        <taxon>Fungi</taxon>
        <taxon>Dikarya</taxon>
        <taxon>Ascomycota</taxon>
        <taxon>Pezizomycotina</taxon>
        <taxon>Sordariomycetes</taxon>
        <taxon>Sordariomycetidae</taxon>
        <taxon>Sordariales</taxon>
        <taxon>Chaetomiaceae</taxon>
        <taxon>Chaetomidium</taxon>
    </lineage>
</organism>
<dbReference type="EMBL" id="MU857287">
    <property type="protein sequence ID" value="KAK4148672.1"/>
    <property type="molecule type" value="Genomic_DNA"/>
</dbReference>
<proteinExistence type="predicted"/>
<dbReference type="Gene3D" id="3.40.50.300">
    <property type="entry name" value="P-loop containing nucleotide triphosphate hydrolases"/>
    <property type="match status" value="1"/>
</dbReference>
<dbReference type="PANTHER" id="PTHR48419:SF1">
    <property type="entry name" value="SULFOTRANSFERASE DOMAIN-CONTAINING PROTEIN"/>
    <property type="match status" value="1"/>
</dbReference>
<evidence type="ECO:0000313" key="2">
    <source>
        <dbReference type="Proteomes" id="UP001302745"/>
    </source>
</evidence>